<dbReference type="NCBIfam" id="TIGR00370">
    <property type="entry name" value="5-oxoprolinase subunit PxpB"/>
    <property type="match status" value="1"/>
</dbReference>
<dbReference type="Proteomes" id="UP000324255">
    <property type="component" value="Unassembled WGS sequence"/>
</dbReference>
<reference evidence="5 6" key="1">
    <citation type="submission" date="2019-09" db="EMBL/GenBank/DDBJ databases">
        <title>Genomic diversity of phyloplane-associated Pantoea species in Pakistan cotton crop.</title>
        <authorList>
            <person name="Tufail M.R."/>
            <person name="Cook D.R."/>
        </authorList>
    </citation>
    <scope>NUCLEOTIDE SEQUENCE [LARGE SCALE GENOMIC DNA]</scope>
    <source>
        <strain evidence="5 6">B_8</strain>
    </source>
</reference>
<keyword evidence="3" id="KW-0067">ATP-binding</keyword>
<dbReference type="Pfam" id="PF02682">
    <property type="entry name" value="CT_C_D"/>
    <property type="match status" value="1"/>
</dbReference>
<dbReference type="Gene3D" id="2.40.100.10">
    <property type="entry name" value="Cyclophilin-like"/>
    <property type="match status" value="1"/>
</dbReference>
<name>A0AB34CJ86_9GAMM</name>
<dbReference type="InterPro" id="IPR003833">
    <property type="entry name" value="CT_C_D"/>
</dbReference>
<evidence type="ECO:0000256" key="2">
    <source>
        <dbReference type="ARBA" id="ARBA00022801"/>
    </source>
</evidence>
<dbReference type="GO" id="GO:0005524">
    <property type="term" value="F:ATP binding"/>
    <property type="evidence" value="ECO:0007669"/>
    <property type="project" value="UniProtKB-KW"/>
</dbReference>
<sequence length="237" mass="25579">MGVLASELISRAHPVITANDGENVTLSTMGGRAWLVEAPGAFDLPAQRRIWSLAQLLAQRDDVESLIPGVTNLLVLFRTIQTDSEAVETQLRDYWSQAREVHPQGQLIEIPVCYGGEHATDLAAVCQHSGFSAREVIRRHHQGKYTVFALGSAPGFGYLHGLDPALATPRKKVPSLNMLKGTVTIGGAQAGVSVLTGPNGWNAIGYAEIEVFDPYAESPALMAPGDTIRFLPERVEL</sequence>
<keyword evidence="2 5" id="KW-0378">Hydrolase</keyword>
<dbReference type="AlphaFoldDB" id="A0AB34CJ86"/>
<comment type="caution">
    <text evidence="5">The sequence shown here is derived from an EMBL/GenBank/DDBJ whole genome shotgun (WGS) entry which is preliminary data.</text>
</comment>
<gene>
    <name evidence="5" type="primary">pxpB</name>
    <name evidence="5" type="ORF">F3I20_13405</name>
</gene>
<dbReference type="Gene3D" id="3.30.1360.40">
    <property type="match status" value="1"/>
</dbReference>
<dbReference type="PANTHER" id="PTHR34698">
    <property type="entry name" value="5-OXOPROLINASE SUBUNIT B"/>
    <property type="match status" value="1"/>
</dbReference>
<dbReference type="InterPro" id="IPR029000">
    <property type="entry name" value="Cyclophilin-like_dom_sf"/>
</dbReference>
<accession>A0AB34CJ86</accession>
<proteinExistence type="predicted"/>
<evidence type="ECO:0000256" key="1">
    <source>
        <dbReference type="ARBA" id="ARBA00022741"/>
    </source>
</evidence>
<evidence type="ECO:0000259" key="4">
    <source>
        <dbReference type="SMART" id="SM00796"/>
    </source>
</evidence>
<evidence type="ECO:0000313" key="5">
    <source>
        <dbReference type="EMBL" id="KAA6123631.1"/>
    </source>
</evidence>
<dbReference type="PANTHER" id="PTHR34698:SF2">
    <property type="entry name" value="5-OXOPROLINASE SUBUNIT B"/>
    <property type="match status" value="1"/>
</dbReference>
<dbReference type="InterPro" id="IPR010016">
    <property type="entry name" value="PxpB"/>
</dbReference>
<evidence type="ECO:0000256" key="3">
    <source>
        <dbReference type="ARBA" id="ARBA00022840"/>
    </source>
</evidence>
<dbReference type="SUPFAM" id="SSF160467">
    <property type="entry name" value="PH0987 N-terminal domain-like"/>
    <property type="match status" value="1"/>
</dbReference>
<keyword evidence="6" id="KW-1185">Reference proteome</keyword>
<dbReference type="SUPFAM" id="SSF50891">
    <property type="entry name" value="Cyclophilin-like"/>
    <property type="match status" value="1"/>
</dbReference>
<dbReference type="GO" id="GO:0017168">
    <property type="term" value="F:5-oxoprolinase (ATP-hydrolyzing) activity"/>
    <property type="evidence" value="ECO:0007669"/>
    <property type="project" value="UniProtKB-EC"/>
</dbReference>
<dbReference type="SMART" id="SM00796">
    <property type="entry name" value="AHS1"/>
    <property type="match status" value="1"/>
</dbReference>
<organism evidence="5 6">
    <name type="scientific">Candidatus Pantoea gossypiicola</name>
    <dbReference type="NCBI Taxonomy" id="2608008"/>
    <lineage>
        <taxon>Bacteria</taxon>
        <taxon>Pseudomonadati</taxon>
        <taxon>Pseudomonadota</taxon>
        <taxon>Gammaproteobacteria</taxon>
        <taxon>Enterobacterales</taxon>
        <taxon>Erwiniaceae</taxon>
        <taxon>Pantoea</taxon>
    </lineage>
</organism>
<dbReference type="EC" id="3.5.2.9" evidence="5"/>
<evidence type="ECO:0000313" key="6">
    <source>
        <dbReference type="Proteomes" id="UP000324255"/>
    </source>
</evidence>
<feature type="domain" description="Carboxyltransferase" evidence="4">
    <location>
        <begin position="24"/>
        <end position="222"/>
    </location>
</feature>
<keyword evidence="1" id="KW-0547">Nucleotide-binding</keyword>
<protein>
    <submittedName>
        <fullName evidence="5">5-oxoprolinase subunit PxpB</fullName>
        <ecNumber evidence="5">3.5.2.9</ecNumber>
    </submittedName>
</protein>
<dbReference type="EMBL" id="VWVM01000009">
    <property type="protein sequence ID" value="KAA6123631.1"/>
    <property type="molecule type" value="Genomic_DNA"/>
</dbReference>